<organism evidence="1 2">
    <name type="scientific">Bacteroides fragilis (strain ATCC 25285 / DSM 2151 / CCUG 4856 / JCM 11019 / LMG 10263 / NCTC 9343 / Onslow / VPI 2553 / EN-2)</name>
    <dbReference type="NCBI Taxonomy" id="272559"/>
    <lineage>
        <taxon>Bacteria</taxon>
        <taxon>Pseudomonadati</taxon>
        <taxon>Bacteroidota</taxon>
        <taxon>Bacteroidia</taxon>
        <taxon>Bacteroidales</taxon>
        <taxon>Bacteroidaceae</taxon>
        <taxon>Bacteroides</taxon>
    </lineage>
</organism>
<gene>
    <name evidence="1" type="ORF">BF9343_1053</name>
</gene>
<dbReference type="HOGENOM" id="CLU_3229609_0_0_10"/>
<dbReference type="EMBL" id="CR626927">
    <property type="protein sequence ID" value="CAH06834.1"/>
    <property type="molecule type" value="Genomic_DNA"/>
</dbReference>
<evidence type="ECO:0000313" key="2">
    <source>
        <dbReference type="Proteomes" id="UP000006731"/>
    </source>
</evidence>
<dbReference type="PaxDb" id="272559-BF9343_1053"/>
<keyword evidence="2" id="KW-1185">Reference proteome</keyword>
<dbReference type="AlphaFoldDB" id="Q5LGA7"/>
<name>Q5LGA7_BACFN</name>
<accession>Q5LGA7</accession>
<reference evidence="1 2" key="1">
    <citation type="journal article" date="2005" name="Science">
        <title>Extensive DNA inversions in the B. fragilis genome control variable gene expression.</title>
        <authorList>
            <person name="Cerdeno-Tarraga A.M."/>
            <person name="Patrick S."/>
            <person name="Crosmann L."/>
            <person name="Blakely G."/>
            <person name="Abratt V."/>
            <person name="Lennard N."/>
            <person name="Duerden B."/>
            <person name="Poxton I."/>
            <person name="Harris B."/>
            <person name="Quail M.A."/>
            <person name="Barron A."/>
            <person name="Clarck L."/>
            <person name="Corton C."/>
            <person name="Doggett J."/>
            <person name="Holden M.T.G."/>
            <person name="Larke N."/>
            <person name="Line A."/>
            <person name="Lord A."/>
            <person name="Norbertczak H."/>
            <person name="Ormond D."/>
            <person name="Price C."/>
            <person name="Rabbinowitsch E."/>
            <person name="Woodward J."/>
            <person name="Barrel B.G."/>
            <person name="Parkhill J."/>
        </authorList>
    </citation>
    <scope>NUCLEOTIDE SEQUENCE [LARGE SCALE GENOMIC DNA]</scope>
    <source>
        <strain evidence="2">ATCC 25285 / DSM 2151 / CCUG 4856 / JCM 11019 / LMG 10263 / NCTC 9343 / Onslow / VPI 2553 / EN-2</strain>
    </source>
</reference>
<evidence type="ECO:0000313" key="1">
    <source>
        <dbReference type="EMBL" id="CAH06834.1"/>
    </source>
</evidence>
<proteinExistence type="predicted"/>
<dbReference type="Proteomes" id="UP000006731">
    <property type="component" value="Chromosome"/>
</dbReference>
<dbReference type="KEGG" id="bfs:BF9343_1053"/>
<protein>
    <submittedName>
        <fullName evidence="1">Uncharacterized protein</fullName>
    </submittedName>
</protein>
<sequence>MHTQETSVLKKTYMLADVAEEMKGLSMPTFDDYGVHWRNFCHR</sequence>